<organism evidence="2 3">
    <name type="scientific">Cajanus cajan</name>
    <name type="common">Pigeon pea</name>
    <name type="synonym">Cajanus indicus</name>
    <dbReference type="NCBI Taxonomy" id="3821"/>
    <lineage>
        <taxon>Eukaryota</taxon>
        <taxon>Viridiplantae</taxon>
        <taxon>Streptophyta</taxon>
        <taxon>Embryophyta</taxon>
        <taxon>Tracheophyta</taxon>
        <taxon>Spermatophyta</taxon>
        <taxon>Magnoliopsida</taxon>
        <taxon>eudicotyledons</taxon>
        <taxon>Gunneridae</taxon>
        <taxon>Pentapetalae</taxon>
        <taxon>rosids</taxon>
        <taxon>fabids</taxon>
        <taxon>Fabales</taxon>
        <taxon>Fabaceae</taxon>
        <taxon>Papilionoideae</taxon>
        <taxon>50 kb inversion clade</taxon>
        <taxon>NPAAA clade</taxon>
        <taxon>indigoferoid/millettioid clade</taxon>
        <taxon>Phaseoleae</taxon>
        <taxon>Cajanus</taxon>
    </lineage>
</organism>
<dbReference type="Proteomes" id="UP000075243">
    <property type="component" value="Unassembled WGS sequence"/>
</dbReference>
<dbReference type="InterPro" id="IPR007021">
    <property type="entry name" value="DUF659"/>
</dbReference>
<evidence type="ECO:0000313" key="2">
    <source>
        <dbReference type="EMBL" id="KYP41289.1"/>
    </source>
</evidence>
<evidence type="ECO:0000313" key="3">
    <source>
        <dbReference type="Proteomes" id="UP000075243"/>
    </source>
</evidence>
<dbReference type="EMBL" id="KQ483783">
    <property type="protein sequence ID" value="KYP41289.1"/>
    <property type="molecule type" value="Genomic_DNA"/>
</dbReference>
<evidence type="ECO:0000259" key="1">
    <source>
        <dbReference type="Pfam" id="PF04937"/>
    </source>
</evidence>
<dbReference type="Gramene" id="C.cajan_35597.t">
    <property type="protein sequence ID" value="C.cajan_35597.t"/>
    <property type="gene ID" value="C.cajan_35597"/>
</dbReference>
<name>A0A151RFL3_CAJCA</name>
<accession>A0A151RFL3</accession>
<gene>
    <name evidence="2" type="ORF">KK1_037347</name>
</gene>
<dbReference type="AlphaFoldDB" id="A0A151RFL3"/>
<reference evidence="2" key="1">
    <citation type="journal article" date="2012" name="Nat. Biotechnol.">
        <title>Draft genome sequence of pigeonpea (Cajanus cajan), an orphan legume crop of resource-poor farmers.</title>
        <authorList>
            <person name="Varshney R.K."/>
            <person name="Chen W."/>
            <person name="Li Y."/>
            <person name="Bharti A.K."/>
            <person name="Saxena R.K."/>
            <person name="Schlueter J.A."/>
            <person name="Donoghue M.T."/>
            <person name="Azam S."/>
            <person name="Fan G."/>
            <person name="Whaley A.M."/>
            <person name="Farmer A.D."/>
            <person name="Sheridan J."/>
            <person name="Iwata A."/>
            <person name="Tuteja R."/>
            <person name="Penmetsa R.V."/>
            <person name="Wu W."/>
            <person name="Upadhyaya H.D."/>
            <person name="Yang S.P."/>
            <person name="Shah T."/>
            <person name="Saxena K.B."/>
            <person name="Michael T."/>
            <person name="McCombie W.R."/>
            <person name="Yang B."/>
            <person name="Zhang G."/>
            <person name="Yang H."/>
            <person name="Wang J."/>
            <person name="Spillane C."/>
            <person name="Cook D.R."/>
            <person name="May G.D."/>
            <person name="Xu X."/>
            <person name="Jackson S.A."/>
        </authorList>
    </citation>
    <scope>NUCLEOTIDE SEQUENCE [LARGE SCALE GENOMIC DNA]</scope>
</reference>
<feature type="non-terminal residue" evidence="2">
    <location>
        <position position="1"/>
    </location>
</feature>
<feature type="domain" description="DUF659" evidence="1">
    <location>
        <begin position="1"/>
        <end position="63"/>
    </location>
</feature>
<dbReference type="OMA" id="IFQRMIP"/>
<sequence length="124" mass="14292">IGEEQTIQVATNEACNLVVVGQMLMEKRTKLFCSLCGSYCLDLVFNDIGELPVFYNIIANAKKTSLNTSLHAASYHLNPRYHHDKNFNLDSEVLIDLYKIFQRMIPYTRTRVIMDQQLKKFKGT</sequence>
<keyword evidence="3" id="KW-1185">Reference proteome</keyword>
<dbReference type="Pfam" id="PF04937">
    <property type="entry name" value="DUF659"/>
    <property type="match status" value="1"/>
</dbReference>
<protein>
    <recommendedName>
        <fullName evidence="1">DUF659 domain-containing protein</fullName>
    </recommendedName>
</protein>
<proteinExistence type="predicted"/>